<dbReference type="AlphaFoldDB" id="A0AAV2GBA4"/>
<keyword evidence="3" id="KW-1185">Reference proteome</keyword>
<evidence type="ECO:0000313" key="2">
    <source>
        <dbReference type="EMBL" id="CAL1406790.1"/>
    </source>
</evidence>
<accession>A0AAV2GBA4</accession>
<dbReference type="Proteomes" id="UP001497516">
    <property type="component" value="Chromosome 8"/>
</dbReference>
<sequence length="72" mass="7780">MGAHSSVDEVASCSHESRVCELHTAAPIDSSEIKWSREDVEGILVDNPVDTAEQDVDPIETEETVPVDEATT</sequence>
<protein>
    <submittedName>
        <fullName evidence="2">Uncharacterized protein</fullName>
    </submittedName>
</protein>
<feature type="region of interest" description="Disordered" evidence="1">
    <location>
        <begin position="50"/>
        <end position="72"/>
    </location>
</feature>
<gene>
    <name evidence="2" type="ORF">LTRI10_LOCUS46493</name>
</gene>
<reference evidence="2 3" key="1">
    <citation type="submission" date="2024-04" db="EMBL/GenBank/DDBJ databases">
        <authorList>
            <person name="Fracassetti M."/>
        </authorList>
    </citation>
    <scope>NUCLEOTIDE SEQUENCE [LARGE SCALE GENOMIC DNA]</scope>
</reference>
<evidence type="ECO:0000256" key="1">
    <source>
        <dbReference type="SAM" id="MobiDB-lite"/>
    </source>
</evidence>
<feature type="compositionally biased region" description="Acidic residues" evidence="1">
    <location>
        <begin position="52"/>
        <end position="72"/>
    </location>
</feature>
<evidence type="ECO:0000313" key="3">
    <source>
        <dbReference type="Proteomes" id="UP001497516"/>
    </source>
</evidence>
<name>A0AAV2GBA4_9ROSI</name>
<dbReference type="EMBL" id="OZ034821">
    <property type="protein sequence ID" value="CAL1406790.1"/>
    <property type="molecule type" value="Genomic_DNA"/>
</dbReference>
<organism evidence="2 3">
    <name type="scientific">Linum trigynum</name>
    <dbReference type="NCBI Taxonomy" id="586398"/>
    <lineage>
        <taxon>Eukaryota</taxon>
        <taxon>Viridiplantae</taxon>
        <taxon>Streptophyta</taxon>
        <taxon>Embryophyta</taxon>
        <taxon>Tracheophyta</taxon>
        <taxon>Spermatophyta</taxon>
        <taxon>Magnoliopsida</taxon>
        <taxon>eudicotyledons</taxon>
        <taxon>Gunneridae</taxon>
        <taxon>Pentapetalae</taxon>
        <taxon>rosids</taxon>
        <taxon>fabids</taxon>
        <taxon>Malpighiales</taxon>
        <taxon>Linaceae</taxon>
        <taxon>Linum</taxon>
    </lineage>
</organism>
<proteinExistence type="predicted"/>